<evidence type="ECO:0000313" key="3">
    <source>
        <dbReference type="Proteomes" id="UP000092840"/>
    </source>
</evidence>
<evidence type="ECO:0000313" key="2">
    <source>
        <dbReference type="EMBL" id="SBT21915.1"/>
    </source>
</evidence>
<name>A0A1C3JV51_9GAMM</name>
<dbReference type="EC" id="2.4.1.250" evidence="1"/>
<proteinExistence type="predicted"/>
<sequence>MTDAYQTSSFKSYAKTRTATAVRKIAAVPWLRYMAVRVLNRVPFVKHRLQRLLATVPQDVTLFVREEGNKEDYLDRLQYSPSALKLASLARKYSAQTSDTATVINTVCITGHFDGSYSLASVNRQLALRLQKDCSAIDCFIEPYEGAPKDRVSYVPGDVRDKDKLNQQLYSAVEESVDVRIFHHYPLIKPTKNNQKMAVALFFWEESLVKRSLIEQLNQWYDAVIVTAWSVKKALIDSGCLLPIEIVALPLIAKPNADSLSDSAVLKMGNTVQDNPITLLHVSSCFPRKGVDVLLEAFDQVTSKYPEAFKLVIKTFPNPHNQIDAWVDRLIAPEHLSKIEIINEDYTEQQMAKLYGLADVVVLPARGEGLNLPAIEAGHFKRPVLVTDYGAHTDFTPADELARLRYRFSHSQSHVAEEDSLWVDVSTDDLVQKLERLLKRDESLVAELSQQASVYQQAVQTLFYGQQAAHSFLSSLNALSYAYMSDKTKMTQKVPVNVCIVSSWDEDCGIAEYSQCIVDQWLKLGNRVSIAAPYKKGRLSSDRYARIQVQENWDYGSEPDLVSFETEQDVVWLQHHFAFYALGATLMTGVKHQVSKGKLVAITLHTTRPLLAFEGGHLETAVACLREFSQIFVHTLDDINTLKRLGVLDNVTLMPHGIHPVKTHQPKSKETDAPFTVGSFGFLLPHKGLDVLIEAFAQLVAQEKIPKNSRLRLVNAVRQDGVSNYEKQRCEKIASKQGVKHLVDWHSDFLPSDVVEGLLEECDMLVLPYQHTLESSSGAVRNAVSACPHVATTPAPIFDEMRSITHSIQGYDVPAVAKCIQHFYCKRATDEFLPVLKRREDWLAMHTWPFMAQRYQAIFKSRIVQEKCLIQQKKGVSFL</sequence>
<keyword evidence="3" id="KW-1185">Reference proteome</keyword>
<evidence type="ECO:0000313" key="4">
    <source>
        <dbReference type="Proteomes" id="UP000092871"/>
    </source>
</evidence>
<dbReference type="SUPFAM" id="SSF53756">
    <property type="entry name" value="UDP-Glycosyltransferase/glycogen phosphorylase"/>
    <property type="match status" value="2"/>
</dbReference>
<dbReference type="Proteomes" id="UP000092871">
    <property type="component" value="Unassembled WGS sequence"/>
</dbReference>
<dbReference type="CDD" id="cd03801">
    <property type="entry name" value="GT4_PimA-like"/>
    <property type="match status" value="1"/>
</dbReference>
<dbReference type="AlphaFoldDB" id="A0A1C3JV51"/>
<dbReference type="Proteomes" id="UP000092840">
    <property type="component" value="Unassembled WGS sequence"/>
</dbReference>
<reference evidence="1 4" key="1">
    <citation type="submission" date="2016-06" db="EMBL/GenBank/DDBJ databases">
        <authorList>
            <person name="Kjaerup R.B."/>
            <person name="Dalgaard T.S."/>
            <person name="Juul-Madsen H.R."/>
        </authorList>
    </citation>
    <scope>NUCLEOTIDE SEQUENCE [LARGE SCALE GENOMIC DNA]</scope>
    <source>
        <strain evidence="1 4">CECT 5115</strain>
    </source>
</reference>
<dbReference type="Pfam" id="PF13692">
    <property type="entry name" value="Glyco_trans_1_4"/>
    <property type="match status" value="1"/>
</dbReference>
<protein>
    <submittedName>
        <fullName evidence="1">D-inositol-3-phosphate glycosyltransferase</fullName>
        <ecNumber evidence="1">2.4.1.250</ecNumber>
    </submittedName>
</protein>
<dbReference type="Gene3D" id="3.40.50.2000">
    <property type="entry name" value="Glycogen Phosphorylase B"/>
    <property type="match status" value="2"/>
</dbReference>
<organism evidence="1 4">
    <name type="scientific">Marinomonas gallaica</name>
    <dbReference type="NCBI Taxonomy" id="1806667"/>
    <lineage>
        <taxon>Bacteria</taxon>
        <taxon>Pseudomonadati</taxon>
        <taxon>Pseudomonadota</taxon>
        <taxon>Gammaproteobacteria</taxon>
        <taxon>Oceanospirillales</taxon>
        <taxon>Oceanospirillaceae</taxon>
        <taxon>Marinomonas</taxon>
    </lineage>
</organism>
<reference evidence="2 3" key="2">
    <citation type="submission" date="2016-06" db="EMBL/GenBank/DDBJ databases">
        <authorList>
            <person name="Rodrigo-Torres L."/>
            <person name="Arahal D.R."/>
        </authorList>
    </citation>
    <scope>NUCLEOTIDE SEQUENCE [LARGE SCALE GENOMIC DNA]</scope>
    <source>
        <strain evidence="2 3">CECT 5116</strain>
    </source>
</reference>
<gene>
    <name evidence="1" type="primary">mshA</name>
    <name evidence="1" type="ORF">MGA5115_03121</name>
    <name evidence="2" type="ORF">MGA5116_02525</name>
</gene>
<dbReference type="GO" id="GO:0102710">
    <property type="term" value="F:D-inositol-3-phosphate glycosyltransferase activity"/>
    <property type="evidence" value="ECO:0007669"/>
    <property type="project" value="UniProtKB-EC"/>
</dbReference>
<keyword evidence="1" id="KW-0808">Transferase</keyword>
<dbReference type="EMBL" id="FLRB01000013">
    <property type="protein sequence ID" value="SBT21915.1"/>
    <property type="molecule type" value="Genomic_DNA"/>
</dbReference>
<dbReference type="RefSeq" id="WP_067038177.1">
    <property type="nucleotide sequence ID" value="NZ_FLRA01000023.1"/>
</dbReference>
<accession>A0A1C3JV51</accession>
<dbReference type="OrthoDB" id="9801609at2"/>
<evidence type="ECO:0000313" key="1">
    <source>
        <dbReference type="EMBL" id="SBT18960.1"/>
    </source>
</evidence>
<keyword evidence="1" id="KW-0328">Glycosyltransferase</keyword>
<dbReference type="PANTHER" id="PTHR46656">
    <property type="entry name" value="PUTATIVE-RELATED"/>
    <property type="match status" value="1"/>
</dbReference>
<dbReference type="EMBL" id="FLRA01000023">
    <property type="protein sequence ID" value="SBT18960.1"/>
    <property type="molecule type" value="Genomic_DNA"/>
</dbReference>
<dbReference type="PANTHER" id="PTHR46656:SF3">
    <property type="entry name" value="PUTATIVE-RELATED"/>
    <property type="match status" value="1"/>
</dbReference>